<feature type="signal peptide" evidence="7">
    <location>
        <begin position="1"/>
        <end position="23"/>
    </location>
</feature>
<evidence type="ECO:0000256" key="1">
    <source>
        <dbReference type="ARBA" id="ARBA00022679"/>
    </source>
</evidence>
<feature type="domain" description="Reverse transcriptase RNase H-like" evidence="8">
    <location>
        <begin position="99"/>
        <end position="139"/>
    </location>
</feature>
<keyword evidence="6" id="KW-0695">RNA-directed DNA polymerase</keyword>
<keyword evidence="10" id="KW-1185">Reference proteome</keyword>
<keyword evidence="4" id="KW-0255">Endonuclease</keyword>
<keyword evidence="7" id="KW-0732">Signal</keyword>
<dbReference type="PANTHER" id="PTHR34072:SF52">
    <property type="entry name" value="RIBONUCLEASE H"/>
    <property type="match status" value="1"/>
</dbReference>
<feature type="chain" id="PRO_5041947996" description="Reverse transcriptase RNase H-like domain-containing protein" evidence="7">
    <location>
        <begin position="24"/>
        <end position="272"/>
    </location>
</feature>
<evidence type="ECO:0000259" key="8">
    <source>
        <dbReference type="Pfam" id="PF17917"/>
    </source>
</evidence>
<dbReference type="Proteomes" id="UP001234989">
    <property type="component" value="Chromosome 11"/>
</dbReference>
<dbReference type="AlphaFoldDB" id="A0AAF0UWC6"/>
<dbReference type="GO" id="GO:0004519">
    <property type="term" value="F:endonuclease activity"/>
    <property type="evidence" value="ECO:0007669"/>
    <property type="project" value="UniProtKB-KW"/>
</dbReference>
<evidence type="ECO:0000256" key="2">
    <source>
        <dbReference type="ARBA" id="ARBA00022695"/>
    </source>
</evidence>
<dbReference type="InterPro" id="IPR043128">
    <property type="entry name" value="Rev_trsase/Diguanyl_cyclase"/>
</dbReference>
<dbReference type="Gene3D" id="3.30.70.270">
    <property type="match status" value="1"/>
</dbReference>
<dbReference type="GO" id="GO:0016787">
    <property type="term" value="F:hydrolase activity"/>
    <property type="evidence" value="ECO:0007669"/>
    <property type="project" value="UniProtKB-KW"/>
</dbReference>
<dbReference type="PANTHER" id="PTHR34072">
    <property type="entry name" value="ENZYMATIC POLYPROTEIN-RELATED"/>
    <property type="match status" value="1"/>
</dbReference>
<dbReference type="EMBL" id="CP133622">
    <property type="protein sequence ID" value="WMV54353.1"/>
    <property type="molecule type" value="Genomic_DNA"/>
</dbReference>
<evidence type="ECO:0000256" key="5">
    <source>
        <dbReference type="ARBA" id="ARBA00022801"/>
    </source>
</evidence>
<dbReference type="Pfam" id="PF17917">
    <property type="entry name" value="RT_RNaseH"/>
    <property type="match status" value="1"/>
</dbReference>
<keyword evidence="2" id="KW-0548">Nucleotidyltransferase</keyword>
<organism evidence="9 10">
    <name type="scientific">Solanum verrucosum</name>
    <dbReference type="NCBI Taxonomy" id="315347"/>
    <lineage>
        <taxon>Eukaryota</taxon>
        <taxon>Viridiplantae</taxon>
        <taxon>Streptophyta</taxon>
        <taxon>Embryophyta</taxon>
        <taxon>Tracheophyta</taxon>
        <taxon>Spermatophyta</taxon>
        <taxon>Magnoliopsida</taxon>
        <taxon>eudicotyledons</taxon>
        <taxon>Gunneridae</taxon>
        <taxon>Pentapetalae</taxon>
        <taxon>asterids</taxon>
        <taxon>lamiids</taxon>
        <taxon>Solanales</taxon>
        <taxon>Solanaceae</taxon>
        <taxon>Solanoideae</taxon>
        <taxon>Solaneae</taxon>
        <taxon>Solanum</taxon>
    </lineage>
</organism>
<evidence type="ECO:0000313" key="9">
    <source>
        <dbReference type="EMBL" id="WMV54353.1"/>
    </source>
</evidence>
<gene>
    <name evidence="9" type="ORF">MTR67_047738</name>
</gene>
<accession>A0AAF0UWC6</accession>
<sequence length="272" mass="30780">MSFGLTNAFAAFMSLMNILGVLRKQRLYDKFSKCEFWLTSVAFLGHVVSKEENFASIATHLTTLTKKEIPFELTEKWENNFQKLKTLLTTAPILALLDKNVIAYASRQLKVNERNYPMHDLKLAAVVFALKIWRHYLYGVMCEYNSGKVNIVEDALSRKALEISERGGVLTSIEVRATFIEEIKTKQFEDENLNEIKKMTAIGKAQETTLDAEGVLSFKGRICVPRVDDLIQKLLTECHGSQITSKNANFGMEMGKDSHGFCGWSSQDFGEV</sequence>
<evidence type="ECO:0000313" key="10">
    <source>
        <dbReference type="Proteomes" id="UP001234989"/>
    </source>
</evidence>
<name>A0AAF0UWC6_SOLVR</name>
<dbReference type="SUPFAM" id="SSF56672">
    <property type="entry name" value="DNA/RNA polymerases"/>
    <property type="match status" value="1"/>
</dbReference>
<protein>
    <recommendedName>
        <fullName evidence="8">Reverse transcriptase RNase H-like domain-containing protein</fullName>
    </recommendedName>
</protein>
<dbReference type="GO" id="GO:0003964">
    <property type="term" value="F:RNA-directed DNA polymerase activity"/>
    <property type="evidence" value="ECO:0007669"/>
    <property type="project" value="UniProtKB-KW"/>
</dbReference>
<keyword evidence="3" id="KW-0540">Nuclease</keyword>
<dbReference type="InterPro" id="IPR043502">
    <property type="entry name" value="DNA/RNA_pol_sf"/>
</dbReference>
<proteinExistence type="predicted"/>
<keyword evidence="1" id="KW-0808">Transferase</keyword>
<reference evidence="9" key="1">
    <citation type="submission" date="2023-08" db="EMBL/GenBank/DDBJ databases">
        <title>A de novo genome assembly of Solanum verrucosum Schlechtendal, a Mexican diploid species geographically isolated from the other diploid A-genome species in potato relatives.</title>
        <authorList>
            <person name="Hosaka K."/>
        </authorList>
    </citation>
    <scope>NUCLEOTIDE SEQUENCE</scope>
    <source>
        <tissue evidence="9">Young leaves</tissue>
    </source>
</reference>
<evidence type="ECO:0000256" key="7">
    <source>
        <dbReference type="SAM" id="SignalP"/>
    </source>
</evidence>
<evidence type="ECO:0000256" key="4">
    <source>
        <dbReference type="ARBA" id="ARBA00022759"/>
    </source>
</evidence>
<dbReference type="InterPro" id="IPR041373">
    <property type="entry name" value="RT_RNaseH"/>
</dbReference>
<evidence type="ECO:0000256" key="3">
    <source>
        <dbReference type="ARBA" id="ARBA00022722"/>
    </source>
</evidence>
<evidence type="ECO:0000256" key="6">
    <source>
        <dbReference type="ARBA" id="ARBA00022918"/>
    </source>
</evidence>
<keyword evidence="5" id="KW-0378">Hydrolase</keyword>